<gene>
    <name evidence="3" type="ORF">Adt_47582</name>
</gene>
<feature type="compositionally biased region" description="Gly residues" evidence="1">
    <location>
        <begin position="268"/>
        <end position="283"/>
    </location>
</feature>
<evidence type="ECO:0000256" key="1">
    <source>
        <dbReference type="SAM" id="MobiDB-lite"/>
    </source>
</evidence>
<accession>A0ABD1NTH9</accession>
<feature type="domain" description="DUF1985" evidence="2">
    <location>
        <begin position="32"/>
        <end position="115"/>
    </location>
</feature>
<dbReference type="PANTHER" id="PTHR48449">
    <property type="entry name" value="DUF1985 DOMAIN-CONTAINING PROTEIN"/>
    <property type="match status" value="1"/>
</dbReference>
<sequence length="303" mass="35012">MNQKNYKKPETSVHYRSQENIVKETVKIIKVLVKHRLRERWFDDATHISLNRLENVFVNCDDRRDQYKLGLALLIEGVLKPMDRRKINIETLSLVDNLEVCNDYPWGRPSFFTLLGSLLTSVQSTDRGREIRQYTIYGFPMIFQMWIYEVCPQIGERFAEKLRTTYPRILNWDAHHQVHRTTILNFLNSTEVVFLPILQPREEEVEQPYLYSMCVPDDAEDVRVDTIVHEFVYGGQEDGGGEEDDGEEQGGQEFGGGEEDDEEEQGGQEFGGGEEQGGQQYGGGEKDDGDVGDYYSWLTIFTS</sequence>
<protein>
    <recommendedName>
        <fullName evidence="2">DUF1985 domain-containing protein</fullName>
    </recommendedName>
</protein>
<evidence type="ECO:0000313" key="3">
    <source>
        <dbReference type="EMBL" id="KAL2454921.1"/>
    </source>
</evidence>
<dbReference type="AlphaFoldDB" id="A0ABD1NTH9"/>
<feature type="region of interest" description="Disordered" evidence="1">
    <location>
        <begin position="234"/>
        <end position="295"/>
    </location>
</feature>
<name>A0ABD1NTH9_9LAMI</name>
<dbReference type="Pfam" id="PF09331">
    <property type="entry name" value="DUF1985"/>
    <property type="match status" value="1"/>
</dbReference>
<proteinExistence type="predicted"/>
<dbReference type="InterPro" id="IPR015410">
    <property type="entry name" value="DUF1985"/>
</dbReference>
<evidence type="ECO:0000313" key="4">
    <source>
        <dbReference type="Proteomes" id="UP001604336"/>
    </source>
</evidence>
<feature type="compositionally biased region" description="Acidic residues" evidence="1">
    <location>
        <begin position="239"/>
        <end position="266"/>
    </location>
</feature>
<dbReference type="EMBL" id="JBFOLK010000247">
    <property type="protein sequence ID" value="KAL2454921.1"/>
    <property type="molecule type" value="Genomic_DNA"/>
</dbReference>
<comment type="caution">
    <text evidence="3">The sequence shown here is derived from an EMBL/GenBank/DDBJ whole genome shotgun (WGS) entry which is preliminary data.</text>
</comment>
<keyword evidence="4" id="KW-1185">Reference proteome</keyword>
<evidence type="ECO:0000259" key="2">
    <source>
        <dbReference type="Pfam" id="PF09331"/>
    </source>
</evidence>
<dbReference type="PANTHER" id="PTHR48449:SF1">
    <property type="entry name" value="DUF1985 DOMAIN-CONTAINING PROTEIN"/>
    <property type="match status" value="1"/>
</dbReference>
<organism evidence="3 4">
    <name type="scientific">Abeliophyllum distichum</name>
    <dbReference type="NCBI Taxonomy" id="126358"/>
    <lineage>
        <taxon>Eukaryota</taxon>
        <taxon>Viridiplantae</taxon>
        <taxon>Streptophyta</taxon>
        <taxon>Embryophyta</taxon>
        <taxon>Tracheophyta</taxon>
        <taxon>Spermatophyta</taxon>
        <taxon>Magnoliopsida</taxon>
        <taxon>eudicotyledons</taxon>
        <taxon>Gunneridae</taxon>
        <taxon>Pentapetalae</taxon>
        <taxon>asterids</taxon>
        <taxon>lamiids</taxon>
        <taxon>Lamiales</taxon>
        <taxon>Oleaceae</taxon>
        <taxon>Forsythieae</taxon>
        <taxon>Abeliophyllum</taxon>
    </lineage>
</organism>
<reference evidence="4" key="1">
    <citation type="submission" date="2024-07" db="EMBL/GenBank/DDBJ databases">
        <title>Two chromosome-level genome assemblies of Korean endemic species Abeliophyllum distichum and Forsythia ovata (Oleaceae).</title>
        <authorList>
            <person name="Jang H."/>
        </authorList>
    </citation>
    <scope>NUCLEOTIDE SEQUENCE [LARGE SCALE GENOMIC DNA]</scope>
</reference>
<dbReference type="Proteomes" id="UP001604336">
    <property type="component" value="Unassembled WGS sequence"/>
</dbReference>